<name>A0AAV7WPR1_PLEWA</name>
<reference evidence="2" key="1">
    <citation type="journal article" date="2022" name="bioRxiv">
        <title>Sequencing and chromosome-scale assembly of the giantPleurodeles waltlgenome.</title>
        <authorList>
            <person name="Brown T."/>
            <person name="Elewa A."/>
            <person name="Iarovenko S."/>
            <person name="Subramanian E."/>
            <person name="Araus A.J."/>
            <person name="Petzold A."/>
            <person name="Susuki M."/>
            <person name="Suzuki K.-i.T."/>
            <person name="Hayashi T."/>
            <person name="Toyoda A."/>
            <person name="Oliveira C."/>
            <person name="Osipova E."/>
            <person name="Leigh N.D."/>
            <person name="Simon A."/>
            <person name="Yun M.H."/>
        </authorList>
    </citation>
    <scope>NUCLEOTIDE SEQUENCE</scope>
    <source>
        <strain evidence="2">20211129_DDA</strain>
        <tissue evidence="2">Liver</tissue>
    </source>
</reference>
<proteinExistence type="predicted"/>
<evidence type="ECO:0000313" key="3">
    <source>
        <dbReference type="Proteomes" id="UP001066276"/>
    </source>
</evidence>
<feature type="region of interest" description="Disordered" evidence="1">
    <location>
        <begin position="42"/>
        <end position="86"/>
    </location>
</feature>
<accession>A0AAV7WPR1</accession>
<gene>
    <name evidence="2" type="ORF">NDU88_003669</name>
</gene>
<comment type="caution">
    <text evidence="2">The sequence shown here is derived from an EMBL/GenBank/DDBJ whole genome shotgun (WGS) entry which is preliminary data.</text>
</comment>
<evidence type="ECO:0000313" key="2">
    <source>
        <dbReference type="EMBL" id="KAJ1216063.1"/>
    </source>
</evidence>
<dbReference type="AlphaFoldDB" id="A0AAV7WPR1"/>
<evidence type="ECO:0000256" key="1">
    <source>
        <dbReference type="SAM" id="MobiDB-lite"/>
    </source>
</evidence>
<dbReference type="EMBL" id="JANPWB010000001">
    <property type="protein sequence ID" value="KAJ1216063.1"/>
    <property type="molecule type" value="Genomic_DNA"/>
</dbReference>
<protein>
    <submittedName>
        <fullName evidence="2">Uncharacterized protein</fullName>
    </submittedName>
</protein>
<keyword evidence="3" id="KW-1185">Reference proteome</keyword>
<sequence>MNARRYWRQRCSPGTRWHCGRWDPSCACEGLEAGRCRVTEVGLTQPGPGDRGQGARPGPLEVSHDGTGGRGVVGPGARRRCEGRNRTSTCEGLEAGRQAQPGWASG</sequence>
<organism evidence="2 3">
    <name type="scientific">Pleurodeles waltl</name>
    <name type="common">Iberian ribbed newt</name>
    <dbReference type="NCBI Taxonomy" id="8319"/>
    <lineage>
        <taxon>Eukaryota</taxon>
        <taxon>Metazoa</taxon>
        <taxon>Chordata</taxon>
        <taxon>Craniata</taxon>
        <taxon>Vertebrata</taxon>
        <taxon>Euteleostomi</taxon>
        <taxon>Amphibia</taxon>
        <taxon>Batrachia</taxon>
        <taxon>Caudata</taxon>
        <taxon>Salamandroidea</taxon>
        <taxon>Salamandridae</taxon>
        <taxon>Pleurodelinae</taxon>
        <taxon>Pleurodeles</taxon>
    </lineage>
</organism>
<dbReference type="Proteomes" id="UP001066276">
    <property type="component" value="Chromosome 1_1"/>
</dbReference>